<dbReference type="Gene3D" id="2.40.30.170">
    <property type="match status" value="1"/>
</dbReference>
<dbReference type="InterPro" id="IPR006143">
    <property type="entry name" value="RND_pump_MFP"/>
</dbReference>
<dbReference type="PROSITE" id="PS51257">
    <property type="entry name" value="PROKAR_LIPOPROTEIN"/>
    <property type="match status" value="1"/>
</dbReference>
<accession>A0A9X1Z6I2</accession>
<dbReference type="GO" id="GO:0030288">
    <property type="term" value="C:outer membrane-bounded periplasmic space"/>
    <property type="evidence" value="ECO:0007669"/>
    <property type="project" value="TreeGrafter"/>
</dbReference>
<sequence>MKHAFYIVLFTSVSLLGCTTLFPAFAATEPSTHGQHQSSYYCPMHPEVTSHEPGSCPKCGMFLIAKETDATTSHTDETTQNHKQHQHDYYCPMHPEVTSHEPGSCPKCGMFLIEKDTNAEPAMDHNHMTPAAKKVFEQPISSLKPTKKVLSTAKTGRNDTSKYICPMHPHVVSDTPGSCPICGMNLEKVTVADAAQEVVVGVSGGMQQALGMRSHVVTKDSLSRQVNTIGTVQYNENTIGHVHTRATGWIETLMVHNVGQQVKKGQLLYELYSPELVNAQDDYSQALDYLKQDKQRGSVLLSKARKRLELLGVDNAVINRLEKTGETIYRVPFYAPQSGFISELTIRHGMYIQPGDTLFEIVNLDSVWVIADVFENEQSWLTEGRQVSVSAAAQGLFDIDSNIDYIYPELDPVTRAMRVRIQLNNMQEKLRPGTLVDVTLYGQPKQNVLTVPTEALILTGRENRVVVQRSDTSFASVPVKVGMMAQGKAEILQGLNEHDKVVVSGQFLLDSEASIQGSLQRISSAGTQTKTDVHQH</sequence>
<evidence type="ECO:0000259" key="7">
    <source>
        <dbReference type="Pfam" id="PF25869"/>
    </source>
</evidence>
<evidence type="ECO:0000256" key="3">
    <source>
        <dbReference type="ARBA" id="ARBA00022729"/>
    </source>
</evidence>
<keyword evidence="2" id="KW-0813">Transport</keyword>
<organism evidence="11 12">
    <name type="scientific">Shewanella algicola</name>
    <dbReference type="NCBI Taxonomy" id="640633"/>
    <lineage>
        <taxon>Bacteria</taxon>
        <taxon>Pseudomonadati</taxon>
        <taxon>Pseudomonadota</taxon>
        <taxon>Gammaproteobacteria</taxon>
        <taxon>Alteromonadales</taxon>
        <taxon>Shewanellaceae</taxon>
        <taxon>Shewanella</taxon>
    </lineage>
</organism>
<evidence type="ECO:0000256" key="2">
    <source>
        <dbReference type="ARBA" id="ARBA00022448"/>
    </source>
</evidence>
<dbReference type="GO" id="GO:0015679">
    <property type="term" value="P:plasma membrane copper ion transport"/>
    <property type="evidence" value="ECO:0007669"/>
    <property type="project" value="TreeGrafter"/>
</dbReference>
<evidence type="ECO:0000259" key="9">
    <source>
        <dbReference type="Pfam" id="PF25954"/>
    </source>
</evidence>
<proteinExistence type="inferred from homology"/>
<dbReference type="AlphaFoldDB" id="A0A9X1Z6I2"/>
<dbReference type="InterPro" id="IPR051909">
    <property type="entry name" value="MFP_Cation_Efflux"/>
</dbReference>
<dbReference type="Proteomes" id="UP001139408">
    <property type="component" value="Unassembled WGS sequence"/>
</dbReference>
<dbReference type="GO" id="GO:0016020">
    <property type="term" value="C:membrane"/>
    <property type="evidence" value="ECO:0007669"/>
    <property type="project" value="InterPro"/>
</dbReference>
<evidence type="ECO:0000259" key="6">
    <source>
        <dbReference type="Pfam" id="PF19335"/>
    </source>
</evidence>
<dbReference type="RefSeq" id="WP_229780068.1">
    <property type="nucleotide sequence ID" value="NZ_BMQI01000033.1"/>
</dbReference>
<dbReference type="GO" id="GO:0060003">
    <property type="term" value="P:copper ion export"/>
    <property type="evidence" value="ECO:0007669"/>
    <property type="project" value="TreeGrafter"/>
</dbReference>
<dbReference type="InterPro" id="IPR058792">
    <property type="entry name" value="Beta-barrel_RND_2"/>
</dbReference>
<comment type="caution">
    <text evidence="11">The sequence shown here is derived from an EMBL/GenBank/DDBJ whole genome shotgun (WGS) entry which is preliminary data.</text>
</comment>
<dbReference type="Pfam" id="PF25869">
    <property type="entry name" value="3HB_CusB"/>
    <property type="match status" value="1"/>
</dbReference>
<feature type="signal peptide" evidence="5">
    <location>
        <begin position="1"/>
        <end position="26"/>
    </location>
</feature>
<dbReference type="NCBIfam" id="TIGR01730">
    <property type="entry name" value="RND_mfp"/>
    <property type="match status" value="1"/>
</dbReference>
<protein>
    <submittedName>
        <fullName evidence="11">Efflux RND transporter periplasmic adaptor subunit</fullName>
    </submittedName>
</protein>
<dbReference type="GO" id="GO:0046914">
    <property type="term" value="F:transition metal ion binding"/>
    <property type="evidence" value="ECO:0007669"/>
    <property type="project" value="TreeGrafter"/>
</dbReference>
<dbReference type="InterPro" id="IPR058649">
    <property type="entry name" value="CzcB_C"/>
</dbReference>
<dbReference type="FunFam" id="2.40.420.20:FF:000003">
    <property type="entry name" value="Cation efflux system protein cusB"/>
    <property type="match status" value="1"/>
</dbReference>
<keyword evidence="3 5" id="KW-0732">Signal</keyword>
<name>A0A9X1Z6I2_9GAMM</name>
<comment type="similarity">
    <text evidence="1">Belongs to the membrane fusion protein (MFP) (TC 8.A.1) family.</text>
</comment>
<feature type="domain" description="Heavy metal binding" evidence="6">
    <location>
        <begin position="40"/>
        <end position="66"/>
    </location>
</feature>
<dbReference type="FunFam" id="2.40.30.170:FF:000010">
    <property type="entry name" value="Efflux RND transporter periplasmic adaptor subunit"/>
    <property type="match status" value="1"/>
</dbReference>
<keyword evidence="4" id="KW-0406">Ion transport</keyword>
<dbReference type="EMBL" id="JAKILJ010000036">
    <property type="protein sequence ID" value="MCL1106578.1"/>
    <property type="molecule type" value="Genomic_DNA"/>
</dbReference>
<evidence type="ECO:0000256" key="4">
    <source>
        <dbReference type="ARBA" id="ARBA00023065"/>
    </source>
</evidence>
<dbReference type="InterPro" id="IPR045800">
    <property type="entry name" value="HMBD"/>
</dbReference>
<dbReference type="Gene3D" id="2.40.50.100">
    <property type="match status" value="1"/>
</dbReference>
<dbReference type="Pfam" id="PF25954">
    <property type="entry name" value="Beta-barrel_RND_2"/>
    <property type="match status" value="1"/>
</dbReference>
<dbReference type="SUPFAM" id="SSF111369">
    <property type="entry name" value="HlyD-like secretion proteins"/>
    <property type="match status" value="1"/>
</dbReference>
<evidence type="ECO:0000256" key="5">
    <source>
        <dbReference type="SAM" id="SignalP"/>
    </source>
</evidence>
<feature type="domain" description="CusB-like three alpha-helical bundle" evidence="7">
    <location>
        <begin position="275"/>
        <end position="327"/>
    </location>
</feature>
<feature type="domain" description="CusB-like beta-barrel" evidence="9">
    <location>
        <begin position="366"/>
        <end position="442"/>
    </location>
</feature>
<feature type="domain" description="Heavy metal binding" evidence="6">
    <location>
        <begin position="162"/>
        <end position="189"/>
    </location>
</feature>
<dbReference type="Pfam" id="PF25919">
    <property type="entry name" value="BSH_CusB"/>
    <property type="match status" value="1"/>
</dbReference>
<evidence type="ECO:0000313" key="11">
    <source>
        <dbReference type="EMBL" id="MCL1106578.1"/>
    </source>
</evidence>
<dbReference type="Pfam" id="PF25975">
    <property type="entry name" value="CzcB_C"/>
    <property type="match status" value="1"/>
</dbReference>
<feature type="chain" id="PRO_5040908177" evidence="5">
    <location>
        <begin position="27"/>
        <end position="536"/>
    </location>
</feature>
<evidence type="ECO:0000259" key="10">
    <source>
        <dbReference type="Pfam" id="PF25975"/>
    </source>
</evidence>
<reference evidence="11" key="1">
    <citation type="submission" date="2022-01" db="EMBL/GenBank/DDBJ databases">
        <title>Whole genome-based taxonomy of the Shewanellaceae.</title>
        <authorList>
            <person name="Martin-Rodriguez A.J."/>
        </authorList>
    </citation>
    <scope>NUCLEOTIDE SEQUENCE</scope>
    <source>
        <strain evidence="11">DSM 23803</strain>
    </source>
</reference>
<keyword evidence="12" id="KW-1185">Reference proteome</keyword>
<feature type="domain" description="Heavy metal binding" evidence="6">
    <location>
        <begin position="89"/>
        <end position="115"/>
    </location>
</feature>
<evidence type="ECO:0000256" key="1">
    <source>
        <dbReference type="ARBA" id="ARBA00009477"/>
    </source>
</evidence>
<gene>
    <name evidence="11" type="ORF">L2749_15150</name>
</gene>
<dbReference type="Gene3D" id="2.40.420.20">
    <property type="match status" value="1"/>
</dbReference>
<feature type="domain" description="CzcB-like C-terminal circularly permuted SH3-like" evidence="10">
    <location>
        <begin position="450"/>
        <end position="509"/>
    </location>
</feature>
<dbReference type="InterPro" id="IPR058791">
    <property type="entry name" value="3HB_CusB"/>
</dbReference>
<dbReference type="PANTHER" id="PTHR30097:SF15">
    <property type="entry name" value="CATION EFFLUX SYSTEM PROTEIN CUSB"/>
    <property type="match status" value="1"/>
</dbReference>
<evidence type="ECO:0000259" key="8">
    <source>
        <dbReference type="Pfam" id="PF25919"/>
    </source>
</evidence>
<dbReference type="InterPro" id="IPR058790">
    <property type="entry name" value="BSH_CusB"/>
</dbReference>
<dbReference type="GO" id="GO:0022857">
    <property type="term" value="F:transmembrane transporter activity"/>
    <property type="evidence" value="ECO:0007669"/>
    <property type="project" value="InterPro"/>
</dbReference>
<feature type="domain" description="CusB-like barrel-sandwich hybrid" evidence="8">
    <location>
        <begin position="241"/>
        <end position="361"/>
    </location>
</feature>
<evidence type="ECO:0000313" key="12">
    <source>
        <dbReference type="Proteomes" id="UP001139408"/>
    </source>
</evidence>
<dbReference type="PANTHER" id="PTHR30097">
    <property type="entry name" value="CATION EFFLUX SYSTEM PROTEIN CUSB"/>
    <property type="match status" value="1"/>
</dbReference>
<dbReference type="Pfam" id="PF19335">
    <property type="entry name" value="HMBD"/>
    <property type="match status" value="3"/>
</dbReference>